<gene>
    <name evidence="7" type="ORF">ACFSCY_11125</name>
</gene>
<evidence type="ECO:0000256" key="3">
    <source>
        <dbReference type="ARBA" id="ARBA00022692"/>
    </source>
</evidence>
<feature type="transmembrane region" description="Helical" evidence="6">
    <location>
        <begin position="310"/>
        <end position="334"/>
    </location>
</feature>
<dbReference type="Gene3D" id="1.20.1740.10">
    <property type="entry name" value="Amino acid/polyamine transporter I"/>
    <property type="match status" value="1"/>
</dbReference>
<feature type="transmembrane region" description="Helical" evidence="6">
    <location>
        <begin position="214"/>
        <end position="236"/>
    </location>
</feature>
<feature type="transmembrane region" description="Helical" evidence="6">
    <location>
        <begin position="172"/>
        <end position="194"/>
    </location>
</feature>
<feature type="transmembrane region" description="Helical" evidence="6">
    <location>
        <begin position="364"/>
        <end position="384"/>
    </location>
</feature>
<feature type="transmembrane region" description="Helical" evidence="6">
    <location>
        <begin position="146"/>
        <end position="165"/>
    </location>
</feature>
<name>A0ABW4FJ79_9PSEU</name>
<dbReference type="Pfam" id="PF13520">
    <property type="entry name" value="AA_permease_2"/>
    <property type="match status" value="1"/>
</dbReference>
<feature type="transmembrane region" description="Helical" evidence="6">
    <location>
        <begin position="467"/>
        <end position="490"/>
    </location>
</feature>
<comment type="subcellular location">
    <subcellularLocation>
        <location evidence="1">Cell membrane</location>
        <topology evidence="1">Multi-pass membrane protein</topology>
    </subcellularLocation>
</comment>
<evidence type="ECO:0000256" key="1">
    <source>
        <dbReference type="ARBA" id="ARBA00004651"/>
    </source>
</evidence>
<feature type="transmembrane region" description="Helical" evidence="6">
    <location>
        <begin position="60"/>
        <end position="83"/>
    </location>
</feature>
<keyword evidence="5 6" id="KW-0472">Membrane</keyword>
<keyword evidence="2" id="KW-1003">Cell membrane</keyword>
<organism evidence="7 8">
    <name type="scientific">Pseudonocardia aurantiaca</name>
    <dbReference type="NCBI Taxonomy" id="75290"/>
    <lineage>
        <taxon>Bacteria</taxon>
        <taxon>Bacillati</taxon>
        <taxon>Actinomycetota</taxon>
        <taxon>Actinomycetes</taxon>
        <taxon>Pseudonocardiales</taxon>
        <taxon>Pseudonocardiaceae</taxon>
        <taxon>Pseudonocardia</taxon>
    </lineage>
</organism>
<dbReference type="PIRSF" id="PIRSF006060">
    <property type="entry name" value="AA_transporter"/>
    <property type="match status" value="1"/>
</dbReference>
<dbReference type="PANTHER" id="PTHR42770">
    <property type="entry name" value="AMINO ACID TRANSPORTER-RELATED"/>
    <property type="match status" value="1"/>
</dbReference>
<dbReference type="EMBL" id="JBHUCP010000007">
    <property type="protein sequence ID" value="MFD1529994.1"/>
    <property type="molecule type" value="Genomic_DNA"/>
</dbReference>
<dbReference type="RefSeq" id="WP_343976458.1">
    <property type="nucleotide sequence ID" value="NZ_BAAAJG010000008.1"/>
</dbReference>
<keyword evidence="3 6" id="KW-0812">Transmembrane</keyword>
<dbReference type="InterPro" id="IPR050367">
    <property type="entry name" value="APC_superfamily"/>
</dbReference>
<dbReference type="Proteomes" id="UP001597145">
    <property type="component" value="Unassembled WGS sequence"/>
</dbReference>
<dbReference type="PANTHER" id="PTHR42770:SF16">
    <property type="entry name" value="AMINO ACID PERMEASE"/>
    <property type="match status" value="1"/>
</dbReference>
<reference evidence="8" key="1">
    <citation type="journal article" date="2019" name="Int. J. Syst. Evol. Microbiol.">
        <title>The Global Catalogue of Microorganisms (GCM) 10K type strain sequencing project: providing services to taxonomists for standard genome sequencing and annotation.</title>
        <authorList>
            <consortium name="The Broad Institute Genomics Platform"/>
            <consortium name="The Broad Institute Genome Sequencing Center for Infectious Disease"/>
            <person name="Wu L."/>
            <person name="Ma J."/>
        </authorList>
    </citation>
    <scope>NUCLEOTIDE SEQUENCE [LARGE SCALE GENOMIC DNA]</scope>
    <source>
        <strain evidence="8">JCM 12165</strain>
    </source>
</reference>
<accession>A0ABW4FJ79</accession>
<feature type="transmembrane region" description="Helical" evidence="6">
    <location>
        <begin position="104"/>
        <end position="126"/>
    </location>
</feature>
<evidence type="ECO:0000313" key="8">
    <source>
        <dbReference type="Proteomes" id="UP001597145"/>
    </source>
</evidence>
<proteinExistence type="predicted"/>
<feature type="transmembrane region" description="Helical" evidence="6">
    <location>
        <begin position="257"/>
        <end position="278"/>
    </location>
</feature>
<evidence type="ECO:0000256" key="2">
    <source>
        <dbReference type="ARBA" id="ARBA00022475"/>
    </source>
</evidence>
<keyword evidence="8" id="KW-1185">Reference proteome</keyword>
<feature type="transmembrane region" description="Helical" evidence="6">
    <location>
        <begin position="404"/>
        <end position="423"/>
    </location>
</feature>
<comment type="caution">
    <text evidence="7">The sequence shown here is derived from an EMBL/GenBank/DDBJ whole genome shotgun (WGS) entry which is preliminary data.</text>
</comment>
<feature type="transmembrane region" description="Helical" evidence="6">
    <location>
        <begin position="32"/>
        <end position="54"/>
    </location>
</feature>
<feature type="transmembrane region" description="Helical" evidence="6">
    <location>
        <begin position="435"/>
        <end position="455"/>
    </location>
</feature>
<protein>
    <submittedName>
        <fullName evidence="7">APC family permease</fullName>
    </submittedName>
</protein>
<evidence type="ECO:0000256" key="4">
    <source>
        <dbReference type="ARBA" id="ARBA00022989"/>
    </source>
</evidence>
<evidence type="ECO:0000256" key="5">
    <source>
        <dbReference type="ARBA" id="ARBA00023136"/>
    </source>
</evidence>
<evidence type="ECO:0000256" key="6">
    <source>
        <dbReference type="SAM" id="Phobius"/>
    </source>
</evidence>
<dbReference type="InterPro" id="IPR002293">
    <property type="entry name" value="AA/rel_permease1"/>
</dbReference>
<keyword evidence="4 6" id="KW-1133">Transmembrane helix</keyword>
<evidence type="ECO:0000313" key="7">
    <source>
        <dbReference type="EMBL" id="MFD1529994.1"/>
    </source>
</evidence>
<sequence length="522" mass="54301">MTATPTAGPAAGAPIPGAGPGRLAEGVLRLPSVLFCIVTGAAPLAAMLFNVPVATLGAGYASPAAFIVATVALTIFSVGYIAMCRRVTSAGGFYTFVTRGLGRVAGLGSGLLIALCYIVFAAAVTGTMGYFASTTVASFTGVELPAWAYMIIGLALMSVFAVFHIELTAKILGVLLIGEVLVLLVLAVGVFAAGGAEGFSLAPLNPVNIFGNSAAIEVFGAGAAGIALFAAFWSWVGFEMAPNYAEETRDPHRIARTAIYGSVIGLGAFYVLISYVFVGGWGLTGSARAVQAQYAGEIASAFYPLTDRFIGSWATALMQVLIVTGSFACAMAFYNTSARYLFALSREGVLPAALARTSNRRSPVPAAMTVTTLVGLYCLGFVLYDPSTEGALLKLGTWSPLLGVLGILAVQALVSVAIIRFFLTTARDGFRWWSTLVAPVIGFAAMTGACVLLVVNRYDLAGAADVTYIVVLPWVVLAVFVAGVVLALFLRSRAPQRYARIGQFEVSTSEISSAEERQVATA</sequence>